<feature type="domain" description="HTH cro/C1-type" evidence="2">
    <location>
        <begin position="31"/>
        <end position="82"/>
    </location>
</feature>
<proteinExistence type="predicted"/>
<dbReference type="PANTHER" id="PTHR35010:SF2">
    <property type="entry name" value="BLL4672 PROTEIN"/>
    <property type="match status" value="1"/>
</dbReference>
<dbReference type="Proteomes" id="UP000271291">
    <property type="component" value="Chromosome"/>
</dbReference>
<evidence type="ECO:0000313" key="5">
    <source>
        <dbReference type="Proteomes" id="UP000271291"/>
    </source>
</evidence>
<dbReference type="AlphaFoldDB" id="A0A3S9ZKY8"/>
<dbReference type="SUPFAM" id="SSF47413">
    <property type="entry name" value="lambda repressor-like DNA-binding domains"/>
    <property type="match status" value="1"/>
</dbReference>
<reference evidence="3 5" key="2">
    <citation type="submission" date="2018-12" db="EMBL/GenBank/DDBJ databases">
        <title>Streptomyces griseoviridis F1-27 complete genome.</title>
        <authorList>
            <person name="Mariita R.M."/>
            <person name="Sello J.K."/>
        </authorList>
    </citation>
    <scope>NUCLEOTIDE SEQUENCE [LARGE SCALE GENOMIC DNA]</scope>
    <source>
        <strain evidence="3 5">F1-27</strain>
    </source>
</reference>
<evidence type="ECO:0000313" key="4">
    <source>
        <dbReference type="EMBL" id="QCN84625.1"/>
    </source>
</evidence>
<dbReference type="GO" id="GO:0003677">
    <property type="term" value="F:DNA binding"/>
    <property type="evidence" value="ECO:0007669"/>
    <property type="project" value="InterPro"/>
</dbReference>
<dbReference type="InterPro" id="IPR010982">
    <property type="entry name" value="Lambda_DNA-bd_dom_sf"/>
</dbReference>
<dbReference type="Pfam" id="PF17765">
    <property type="entry name" value="MLTR_LBD"/>
    <property type="match status" value="1"/>
</dbReference>
<dbReference type="OrthoDB" id="3542608at2"/>
<keyword evidence="6" id="KW-1185">Reference proteome</keyword>
<evidence type="ECO:0000256" key="1">
    <source>
        <dbReference type="SAM" id="MobiDB-lite"/>
    </source>
</evidence>
<gene>
    <name evidence="4" type="ORF">DDJ31_06205</name>
    <name evidence="3" type="ORF">ELQ87_33055</name>
</gene>
<feature type="region of interest" description="Disordered" evidence="1">
    <location>
        <begin position="279"/>
        <end position="303"/>
    </location>
</feature>
<dbReference type="PROSITE" id="PS50943">
    <property type="entry name" value="HTH_CROC1"/>
    <property type="match status" value="1"/>
</dbReference>
<dbReference type="CDD" id="cd00093">
    <property type="entry name" value="HTH_XRE"/>
    <property type="match status" value="1"/>
</dbReference>
<dbReference type="Pfam" id="PF13560">
    <property type="entry name" value="HTH_31"/>
    <property type="match status" value="1"/>
</dbReference>
<dbReference type="InterPro" id="IPR041413">
    <property type="entry name" value="MLTR_LBD"/>
</dbReference>
<dbReference type="SMART" id="SM00530">
    <property type="entry name" value="HTH_XRE"/>
    <property type="match status" value="1"/>
</dbReference>
<evidence type="ECO:0000313" key="6">
    <source>
        <dbReference type="Proteomes" id="UP000501753"/>
    </source>
</evidence>
<evidence type="ECO:0000259" key="2">
    <source>
        <dbReference type="PROSITE" id="PS50943"/>
    </source>
</evidence>
<dbReference type="EMBL" id="CP029078">
    <property type="protein sequence ID" value="QCN84625.1"/>
    <property type="molecule type" value="Genomic_DNA"/>
</dbReference>
<dbReference type="Proteomes" id="UP000501753">
    <property type="component" value="Chromosome"/>
</dbReference>
<organism evidence="3 5">
    <name type="scientific">Streptomyces griseoviridis</name>
    <dbReference type="NCBI Taxonomy" id="45398"/>
    <lineage>
        <taxon>Bacteria</taxon>
        <taxon>Bacillati</taxon>
        <taxon>Actinomycetota</taxon>
        <taxon>Actinomycetes</taxon>
        <taxon>Kitasatosporales</taxon>
        <taxon>Streptomycetaceae</taxon>
        <taxon>Streptomyces</taxon>
    </lineage>
</organism>
<accession>A0A3S9ZKY8</accession>
<dbReference type="PANTHER" id="PTHR35010">
    <property type="entry name" value="BLL4672 PROTEIN-RELATED"/>
    <property type="match status" value="1"/>
</dbReference>
<sequence length="303" mass="33513">MDNRSEVRAFLTSRRARITPQQAGLPASGHRRVKGLRREEVAMLAGVSAEYYARLERGNLAGASEAVLDSLARALRLDESERAHLMDLARTAGTTRRPARRRAAAPIRPALQQLLDAMTEAPAFIRNGRLDVLATNRLGKALYWPVFQDPARPVNLARFQFLNPGAARYMTELDHQRAASAALLRTEAGQDPYNRDLSDLIGELSTRSEDFRTLWAAHDVRLHRTGLKRFHHPAVGDLTLAFEGLPLPNDPGLTLTAMSAEPGTPSHDGLRLLARWAATLDPSERPDPELAEVTADRRGPHEP</sequence>
<reference evidence="4 6" key="1">
    <citation type="submission" date="2018-04" db="EMBL/GenBank/DDBJ databases">
        <title>Complete genome sequences of Streptomyces griseoviridis K61 and characterization of antagonistic properties of biological control agents.</title>
        <authorList>
            <person name="Mariita R.M."/>
            <person name="Sello J.K."/>
        </authorList>
    </citation>
    <scope>NUCLEOTIDE SEQUENCE [LARGE SCALE GENOMIC DNA]</scope>
    <source>
        <strain evidence="4 6">K61</strain>
    </source>
</reference>
<evidence type="ECO:0000313" key="3">
    <source>
        <dbReference type="EMBL" id="AZS88535.1"/>
    </source>
</evidence>
<dbReference type="InterPro" id="IPR001387">
    <property type="entry name" value="Cro/C1-type_HTH"/>
</dbReference>
<protein>
    <submittedName>
        <fullName evidence="3 4">Transcriptional regulator</fullName>
    </submittedName>
</protein>
<dbReference type="Gene3D" id="3.30.450.180">
    <property type="match status" value="1"/>
</dbReference>
<dbReference type="KEGG" id="sgd:ELQ87_33055"/>
<name>A0A3S9ZKY8_STRGD</name>
<dbReference type="RefSeq" id="WP_127181305.1">
    <property type="nucleotide sequence ID" value="NZ_CP029078.1"/>
</dbReference>
<dbReference type="EMBL" id="CP034687">
    <property type="protein sequence ID" value="AZS88535.1"/>
    <property type="molecule type" value="Genomic_DNA"/>
</dbReference>
<dbReference type="Gene3D" id="1.10.260.40">
    <property type="entry name" value="lambda repressor-like DNA-binding domains"/>
    <property type="match status" value="1"/>
</dbReference>
<feature type="compositionally biased region" description="Basic and acidic residues" evidence="1">
    <location>
        <begin position="282"/>
        <end position="303"/>
    </location>
</feature>